<evidence type="ECO:0000256" key="4">
    <source>
        <dbReference type="HAMAP-Rule" id="MF_01468"/>
    </source>
</evidence>
<dbReference type="SMART" id="SM00535">
    <property type="entry name" value="RIBOc"/>
    <property type="match status" value="1"/>
</dbReference>
<dbReference type="Pfam" id="PF00636">
    <property type="entry name" value="Ribonuclease_3"/>
    <property type="match status" value="1"/>
</dbReference>
<organism evidence="6 7">
    <name type="scientific">Candidatus Avacidaminococcus intestinavium</name>
    <dbReference type="NCBI Taxonomy" id="2840684"/>
    <lineage>
        <taxon>Bacteria</taxon>
        <taxon>Bacillati</taxon>
        <taxon>Bacillota</taxon>
        <taxon>Negativicutes</taxon>
        <taxon>Acidaminococcales</taxon>
        <taxon>Acidaminococcaceae</taxon>
        <taxon>Acidaminococcaceae incertae sedis</taxon>
        <taxon>Candidatus Avacidaminococcus</taxon>
    </lineage>
</organism>
<dbReference type="Proteomes" id="UP000824099">
    <property type="component" value="Unassembled WGS sequence"/>
</dbReference>
<dbReference type="EC" id="3.1.26.-" evidence="4"/>
<evidence type="ECO:0000259" key="5">
    <source>
        <dbReference type="SMART" id="SM00535"/>
    </source>
</evidence>
<comment type="subunit">
    <text evidence="4">Homodimer.</text>
</comment>
<comment type="cofactor">
    <cofactor evidence="4">
        <name>Mg(2+)</name>
        <dbReference type="ChEBI" id="CHEBI:18420"/>
    </cofactor>
</comment>
<keyword evidence="3 4" id="KW-0378">Hydrolase</keyword>
<keyword evidence="4" id="KW-0460">Magnesium</keyword>
<dbReference type="InterPro" id="IPR008226">
    <property type="entry name" value="Mini3_fam"/>
</dbReference>
<dbReference type="Gene3D" id="1.10.1520.10">
    <property type="entry name" value="Ribonuclease III domain"/>
    <property type="match status" value="1"/>
</dbReference>
<feature type="domain" description="RNase III" evidence="5">
    <location>
        <begin position="12"/>
        <end position="151"/>
    </location>
</feature>
<sequence>MNFEQYKFLKAKALELAEQEGSPTINPQQLNPILLAYIGDAVFSLYVRMRLLPLSSHVRVLHDLGARMVSAVMQAKAMDAIVDSLNPEESVIVRRGRNAKSSVPKSATVREYRQGTAFEALIGWLFLTEQEMRLEELLERSFLIIRAETEKK</sequence>
<dbReference type="InterPro" id="IPR000999">
    <property type="entry name" value="RNase_III_dom"/>
</dbReference>
<dbReference type="EMBL" id="DVNI01000030">
    <property type="protein sequence ID" value="HIU63830.1"/>
    <property type="molecule type" value="Genomic_DNA"/>
</dbReference>
<keyword evidence="4" id="KW-0963">Cytoplasm</keyword>
<proteinExistence type="inferred from homology"/>
<protein>
    <recommendedName>
        <fullName evidence="4">Mini-ribonuclease 3</fullName>
        <shortName evidence="4">Mini-3</shortName>
        <shortName evidence="4">Mini-RNase 3</shortName>
        <ecNumber evidence="4">3.1.26.-</ecNumber>
    </recommendedName>
    <alternativeName>
        <fullName evidence="4">Mini-RNase III</fullName>
        <shortName evidence="4">Mini-III</shortName>
    </alternativeName>
</protein>
<comment type="similarity">
    <text evidence="4">Belongs to the MrnC RNase family.</text>
</comment>
<gene>
    <name evidence="4" type="primary">mrnC</name>
    <name evidence="6" type="ORF">IAB06_02140</name>
</gene>
<dbReference type="GO" id="GO:0006364">
    <property type="term" value="P:rRNA processing"/>
    <property type="evidence" value="ECO:0007669"/>
    <property type="project" value="UniProtKB-UniRule"/>
</dbReference>
<evidence type="ECO:0000313" key="7">
    <source>
        <dbReference type="Proteomes" id="UP000824099"/>
    </source>
</evidence>
<name>A0A9D1SL15_9FIRM</name>
<comment type="function">
    <text evidence="4">Involved in correct processing of both the 5' and 3' ends of 23S rRNA precursor. Processes 30S rRNA precursor transcript even in absence of ribonuclease 3 (Rnc); Rnc processes 30S rRNA into smaller rRNA precursors.</text>
</comment>
<feature type="active site" evidence="4">
    <location>
        <position position="40"/>
    </location>
</feature>
<keyword evidence="4" id="KW-0690">Ribosome biogenesis</keyword>
<evidence type="ECO:0000256" key="1">
    <source>
        <dbReference type="ARBA" id="ARBA00022722"/>
    </source>
</evidence>
<keyword evidence="4" id="KW-0698">rRNA processing</keyword>
<evidence type="ECO:0000256" key="2">
    <source>
        <dbReference type="ARBA" id="ARBA00022759"/>
    </source>
</evidence>
<comment type="subcellular location">
    <subcellularLocation>
        <location evidence="4">Cytoplasm</location>
    </subcellularLocation>
</comment>
<reference evidence="6" key="2">
    <citation type="journal article" date="2021" name="PeerJ">
        <title>Extensive microbial diversity within the chicken gut microbiome revealed by metagenomics and culture.</title>
        <authorList>
            <person name="Gilroy R."/>
            <person name="Ravi A."/>
            <person name="Getino M."/>
            <person name="Pursley I."/>
            <person name="Horton D.L."/>
            <person name="Alikhan N.F."/>
            <person name="Baker D."/>
            <person name="Gharbi K."/>
            <person name="Hall N."/>
            <person name="Watson M."/>
            <person name="Adriaenssens E.M."/>
            <person name="Foster-Nyarko E."/>
            <person name="Jarju S."/>
            <person name="Secka A."/>
            <person name="Antonio M."/>
            <person name="Oren A."/>
            <person name="Chaudhuri R.R."/>
            <person name="La Ragione R."/>
            <person name="Hildebrand F."/>
            <person name="Pallen M.J."/>
        </authorList>
    </citation>
    <scope>NUCLEOTIDE SEQUENCE</scope>
    <source>
        <strain evidence="6">CHK160-1198</strain>
    </source>
</reference>
<dbReference type="GO" id="GO:0005737">
    <property type="term" value="C:cytoplasm"/>
    <property type="evidence" value="ECO:0007669"/>
    <property type="project" value="UniProtKB-SubCell"/>
</dbReference>
<evidence type="ECO:0000256" key="3">
    <source>
        <dbReference type="ARBA" id="ARBA00022801"/>
    </source>
</evidence>
<dbReference type="GO" id="GO:0004525">
    <property type="term" value="F:ribonuclease III activity"/>
    <property type="evidence" value="ECO:0007669"/>
    <property type="project" value="InterPro"/>
</dbReference>
<dbReference type="AlphaFoldDB" id="A0A9D1SL15"/>
<reference evidence="6" key="1">
    <citation type="submission" date="2020-10" db="EMBL/GenBank/DDBJ databases">
        <authorList>
            <person name="Gilroy R."/>
        </authorList>
    </citation>
    <scope>NUCLEOTIDE SEQUENCE</scope>
    <source>
        <strain evidence="6">CHK160-1198</strain>
    </source>
</reference>
<accession>A0A9D1SL15</accession>
<dbReference type="SUPFAM" id="SSF69065">
    <property type="entry name" value="RNase III domain-like"/>
    <property type="match status" value="1"/>
</dbReference>
<evidence type="ECO:0000313" key="6">
    <source>
        <dbReference type="EMBL" id="HIU63830.1"/>
    </source>
</evidence>
<keyword evidence="1 4" id="KW-0540">Nuclease</keyword>
<dbReference type="InterPro" id="IPR036389">
    <property type="entry name" value="RNase_III_sf"/>
</dbReference>
<dbReference type="HAMAP" id="MF_01468">
    <property type="entry name" value="RNase_Mini_III"/>
    <property type="match status" value="1"/>
</dbReference>
<keyword evidence="2 4" id="KW-0255">Endonuclease</keyword>
<keyword evidence="4" id="KW-0694">RNA-binding</keyword>
<keyword evidence="4" id="KW-0699">rRNA-binding</keyword>
<dbReference type="PANTHER" id="PTHR34276">
    <property type="entry name" value="MINI-RIBONUCLEASE 3"/>
    <property type="match status" value="1"/>
</dbReference>
<dbReference type="PANTHER" id="PTHR34276:SF1">
    <property type="entry name" value="MINI-RIBONUCLEASE 3"/>
    <property type="match status" value="1"/>
</dbReference>
<comment type="caution">
    <text evidence="6">The sequence shown here is derived from an EMBL/GenBank/DDBJ whole genome shotgun (WGS) entry which is preliminary data.</text>
</comment>
<dbReference type="GO" id="GO:0019843">
    <property type="term" value="F:rRNA binding"/>
    <property type="evidence" value="ECO:0007669"/>
    <property type="project" value="UniProtKB-UniRule"/>
</dbReference>
<dbReference type="PIRSF" id="PIRSF005520">
    <property type="entry name" value="UCP005520"/>
    <property type="match status" value="1"/>
</dbReference>